<evidence type="ECO:0000313" key="4">
    <source>
        <dbReference type="EMBL" id="CAK0900576.1"/>
    </source>
</evidence>
<proteinExistence type="inferred from homology"/>
<dbReference type="EMBL" id="CAUYUJ010020804">
    <property type="protein sequence ID" value="CAK0900576.1"/>
    <property type="molecule type" value="Genomic_DNA"/>
</dbReference>
<feature type="region of interest" description="Disordered" evidence="3">
    <location>
        <begin position="479"/>
        <end position="499"/>
    </location>
</feature>
<evidence type="ECO:0000256" key="3">
    <source>
        <dbReference type="SAM" id="MobiDB-lite"/>
    </source>
</evidence>
<feature type="compositionally biased region" description="Basic residues" evidence="3">
    <location>
        <begin position="490"/>
        <end position="499"/>
    </location>
</feature>
<dbReference type="SUPFAM" id="SSF56219">
    <property type="entry name" value="DNase I-like"/>
    <property type="match status" value="1"/>
</dbReference>
<evidence type="ECO:0000313" key="5">
    <source>
        <dbReference type="Proteomes" id="UP001189429"/>
    </source>
</evidence>
<accession>A0ABN9XL60</accession>
<reference evidence="4" key="1">
    <citation type="submission" date="2023-10" db="EMBL/GenBank/DDBJ databases">
        <authorList>
            <person name="Chen Y."/>
            <person name="Shah S."/>
            <person name="Dougan E. K."/>
            <person name="Thang M."/>
            <person name="Chan C."/>
        </authorList>
    </citation>
    <scope>NUCLEOTIDE SEQUENCE [LARGE SCALE GENOMIC DNA]</scope>
</reference>
<organism evidence="4 5">
    <name type="scientific">Prorocentrum cordatum</name>
    <dbReference type="NCBI Taxonomy" id="2364126"/>
    <lineage>
        <taxon>Eukaryota</taxon>
        <taxon>Sar</taxon>
        <taxon>Alveolata</taxon>
        <taxon>Dinophyceae</taxon>
        <taxon>Prorocentrales</taxon>
        <taxon>Prorocentraceae</taxon>
        <taxon>Prorocentrum</taxon>
    </lineage>
</organism>
<dbReference type="Proteomes" id="UP001189429">
    <property type="component" value="Unassembled WGS sequence"/>
</dbReference>
<keyword evidence="2" id="KW-0378">Hydrolase</keyword>
<dbReference type="PANTHER" id="PTHR12121:SF45">
    <property type="entry name" value="NOCTURNIN"/>
    <property type="match status" value="1"/>
</dbReference>
<evidence type="ECO:0008006" key="6">
    <source>
        <dbReference type="Google" id="ProtNLM"/>
    </source>
</evidence>
<keyword evidence="5" id="KW-1185">Reference proteome</keyword>
<gene>
    <name evidence="4" type="ORF">PCOR1329_LOCUS77816</name>
</gene>
<name>A0ABN9XL60_9DINO</name>
<comment type="similarity">
    <text evidence="1">Belongs to the CCR4/nocturin family.</text>
</comment>
<dbReference type="InterPro" id="IPR036691">
    <property type="entry name" value="Endo/exonu/phosph_ase_sf"/>
</dbReference>
<protein>
    <recommendedName>
        <fullName evidence="6">Nocturnin</fullName>
    </recommendedName>
</protein>
<dbReference type="Gene3D" id="3.60.10.10">
    <property type="entry name" value="Endonuclease/exonuclease/phosphatase"/>
    <property type="match status" value="1"/>
</dbReference>
<comment type="caution">
    <text evidence="4">The sequence shown here is derived from an EMBL/GenBank/DDBJ whole genome shotgun (WGS) entry which is preliminary data.</text>
</comment>
<evidence type="ECO:0000256" key="1">
    <source>
        <dbReference type="ARBA" id="ARBA00010774"/>
    </source>
</evidence>
<evidence type="ECO:0000256" key="2">
    <source>
        <dbReference type="ARBA" id="ARBA00022801"/>
    </source>
</evidence>
<dbReference type="PANTHER" id="PTHR12121">
    <property type="entry name" value="CARBON CATABOLITE REPRESSOR PROTEIN 4"/>
    <property type="match status" value="1"/>
</dbReference>
<sequence>MGRATRPAVYDLVSRLVSATPQHVTQHESTRALLADIQRYLKPMLAAIRGGPYGGDNIAATIAQLHMCKARSDMLAKQVLSVVRSANARSWKEWVDNALDKGAKAARKFIKERTKWEPDTVVIKGKLTASIQSTLDTYRAKFGKFWDPAAAPLRRDNDLREPIGIPATDALRDLSESYGKASAVSLDGFHMRHLSMLSEEALELDRHGCDVVGLCEVDRYEDYFEPAMAARGYSSAYKRKRSPARDGVAVFWRRDLLEEALHRHVFLERGSRRTRGMQVALLQRLRLNPGSGATAGSCRSVVVCAVHLRASADDAYRMQQASLAVEALADFGRGDAQIVLADVNSQAPPGTAAAGGTASTVFEYFLACGYRCAYRSVGSIRLLSLAHVVAQKIRKKGGNARAGGSRREAEAWGIVGTHARKHPACLQGALGALRFDGFAEESVAFPHQKSMGVLWSQGGWISCRGILVDWPPLYGGEAAQSRGRTGGVRQRPRTMIQKH</sequence>
<dbReference type="InterPro" id="IPR050410">
    <property type="entry name" value="CCR4/nocturin_mRNA_transcr"/>
</dbReference>